<comment type="caution">
    <text evidence="3">The sequence shown here is derived from an EMBL/GenBank/DDBJ whole genome shotgun (WGS) entry which is preliminary data.</text>
</comment>
<organism evidence="3 4">
    <name type="scientific">Tegillarca granosa</name>
    <name type="common">Malaysian cockle</name>
    <name type="synonym">Anadara granosa</name>
    <dbReference type="NCBI Taxonomy" id="220873"/>
    <lineage>
        <taxon>Eukaryota</taxon>
        <taxon>Metazoa</taxon>
        <taxon>Spiralia</taxon>
        <taxon>Lophotrochozoa</taxon>
        <taxon>Mollusca</taxon>
        <taxon>Bivalvia</taxon>
        <taxon>Autobranchia</taxon>
        <taxon>Pteriomorphia</taxon>
        <taxon>Arcoida</taxon>
        <taxon>Arcoidea</taxon>
        <taxon>Arcidae</taxon>
        <taxon>Tegillarca</taxon>
    </lineage>
</organism>
<gene>
    <name evidence="3" type="ORF">KUTeg_016908</name>
</gene>
<evidence type="ECO:0000259" key="2">
    <source>
        <dbReference type="Pfam" id="PF03712"/>
    </source>
</evidence>
<feature type="domain" description="Copper type II ascorbate-dependent monooxygenase C-terminal" evidence="2">
    <location>
        <begin position="248"/>
        <end position="302"/>
    </location>
</feature>
<dbReference type="PANTHER" id="PTHR10157">
    <property type="entry name" value="DOPAMINE BETA HYDROXYLASE RELATED"/>
    <property type="match status" value="1"/>
</dbReference>
<dbReference type="InterPro" id="IPR008977">
    <property type="entry name" value="PHM/PNGase_F_dom_sf"/>
</dbReference>
<dbReference type="PANTHER" id="PTHR10157:SF23">
    <property type="entry name" value="MOXD1 HOMOLOG 1"/>
    <property type="match status" value="1"/>
</dbReference>
<dbReference type="Proteomes" id="UP001217089">
    <property type="component" value="Unassembled WGS sequence"/>
</dbReference>
<dbReference type="Pfam" id="PF03712">
    <property type="entry name" value="Cu2_monoox_C"/>
    <property type="match status" value="1"/>
</dbReference>
<dbReference type="InterPro" id="IPR000323">
    <property type="entry name" value="Cu2_ascorb_mOase_N"/>
</dbReference>
<reference evidence="3 4" key="1">
    <citation type="submission" date="2022-12" db="EMBL/GenBank/DDBJ databases">
        <title>Chromosome-level genome of Tegillarca granosa.</title>
        <authorList>
            <person name="Kim J."/>
        </authorList>
    </citation>
    <scope>NUCLEOTIDE SEQUENCE [LARGE SCALE GENOMIC DNA]</scope>
    <source>
        <strain evidence="3">Teg-2019</strain>
        <tissue evidence="3">Adductor muscle</tissue>
    </source>
</reference>
<sequence>MIVKNTRYKIQTKRILHRHFIKKIKNSICDPINSPECKGRNYFLKCKEEHFQCSVLKEEGIKNITVRMPKTTIPTQQTTYVHTFVELPIDGDYHLVASNPFIDNVHVVHHIDLFGCDEYNMFKGKLVSKQKGNVGETLCFPYAAYEKDYLLISTAFENENLINGPINRKLNTPVFETGWPYCSDLIAGWAVGLTGTCHEEDKAVRFGARKGYKIAVLEVHWNNPEGYSNLTDSSGMTLFYTPKLRKHDSGIIMIGQMNINIPPRLDRIAISGTCSSECTREKITGPIYITSLAHHMHQQGVYFITFMHSLFPIVVNMFASRQAQTTLSVFHKSIANSVNQTKTSIASSVNQKTEALLVMLTKRKDQKHC</sequence>
<evidence type="ECO:0000313" key="3">
    <source>
        <dbReference type="EMBL" id="KAJ8306363.1"/>
    </source>
</evidence>
<keyword evidence="4" id="KW-1185">Reference proteome</keyword>
<dbReference type="InterPro" id="IPR024548">
    <property type="entry name" value="Cu2_monoox_C"/>
</dbReference>
<accession>A0ABQ9EM93</accession>
<protein>
    <submittedName>
        <fullName evidence="3">Uncharacterized protein</fullName>
    </submittedName>
</protein>
<name>A0ABQ9EM93_TEGGR</name>
<proteinExistence type="predicted"/>
<dbReference type="InterPro" id="IPR000945">
    <property type="entry name" value="DBH-like"/>
</dbReference>
<feature type="domain" description="Copper type II ascorbate-dependent monooxygenase N-terminal" evidence="1">
    <location>
        <begin position="65"/>
        <end position="226"/>
    </location>
</feature>
<dbReference type="SUPFAM" id="SSF49742">
    <property type="entry name" value="PHM/PNGase F"/>
    <property type="match status" value="2"/>
</dbReference>
<dbReference type="Gene3D" id="2.60.120.310">
    <property type="entry name" value="Copper type II, ascorbate-dependent monooxygenase, N-terminal domain"/>
    <property type="match status" value="1"/>
</dbReference>
<evidence type="ECO:0000313" key="4">
    <source>
        <dbReference type="Proteomes" id="UP001217089"/>
    </source>
</evidence>
<dbReference type="Pfam" id="PF01082">
    <property type="entry name" value="Cu2_monooxygen"/>
    <property type="match status" value="1"/>
</dbReference>
<evidence type="ECO:0000259" key="1">
    <source>
        <dbReference type="Pfam" id="PF01082"/>
    </source>
</evidence>
<dbReference type="InterPro" id="IPR036939">
    <property type="entry name" value="Cu2_ascorb_mOase_N_sf"/>
</dbReference>
<dbReference type="EMBL" id="JARBDR010000813">
    <property type="protein sequence ID" value="KAJ8306363.1"/>
    <property type="molecule type" value="Genomic_DNA"/>
</dbReference>